<evidence type="ECO:0000313" key="3">
    <source>
        <dbReference type="EMBL" id="GLC23977.1"/>
    </source>
</evidence>
<accession>A0AA37Q3J9</accession>
<keyword evidence="1" id="KW-0472">Membrane</keyword>
<name>A0AA37Q3J9_9BACT</name>
<keyword evidence="1" id="KW-1133">Transmembrane helix</keyword>
<evidence type="ECO:0000313" key="4">
    <source>
        <dbReference type="Proteomes" id="UP001161325"/>
    </source>
</evidence>
<feature type="transmembrane region" description="Helical" evidence="1">
    <location>
        <begin position="284"/>
        <end position="303"/>
    </location>
</feature>
<feature type="transmembrane region" description="Helical" evidence="1">
    <location>
        <begin position="254"/>
        <end position="272"/>
    </location>
</feature>
<feature type="transmembrane region" description="Helical" evidence="1">
    <location>
        <begin position="57"/>
        <end position="76"/>
    </location>
</feature>
<feature type="transmembrane region" description="Helical" evidence="1">
    <location>
        <begin position="123"/>
        <end position="143"/>
    </location>
</feature>
<gene>
    <name evidence="3" type="ORF">rosag_04900</name>
</gene>
<evidence type="ECO:0000259" key="2">
    <source>
        <dbReference type="Pfam" id="PF04892"/>
    </source>
</evidence>
<comment type="caution">
    <text evidence="3">The sequence shown here is derived from an EMBL/GenBank/DDBJ whole genome shotgun (WGS) entry which is preliminary data.</text>
</comment>
<reference evidence="3" key="1">
    <citation type="submission" date="2022-08" db="EMBL/GenBank/DDBJ databases">
        <title>Draft genome sequencing of Roseisolibacter agri AW1220.</title>
        <authorList>
            <person name="Tobiishi Y."/>
            <person name="Tonouchi A."/>
        </authorList>
    </citation>
    <scope>NUCLEOTIDE SEQUENCE</scope>
    <source>
        <strain evidence="3">AW1220</strain>
    </source>
</reference>
<proteinExistence type="predicted"/>
<dbReference type="Proteomes" id="UP001161325">
    <property type="component" value="Unassembled WGS sequence"/>
</dbReference>
<feature type="transmembrane region" description="Helical" evidence="1">
    <location>
        <begin position="97"/>
        <end position="117"/>
    </location>
</feature>
<protein>
    <recommendedName>
        <fullName evidence="2">VanZ-like domain-containing protein</fullName>
    </recommendedName>
</protein>
<dbReference type="InterPro" id="IPR006976">
    <property type="entry name" value="VanZ-like"/>
</dbReference>
<feature type="transmembrane region" description="Helical" evidence="1">
    <location>
        <begin position="197"/>
        <end position="215"/>
    </location>
</feature>
<dbReference type="AlphaFoldDB" id="A0AA37Q3J9"/>
<keyword evidence="4" id="KW-1185">Reference proteome</keyword>
<keyword evidence="1" id="KW-0812">Transmembrane</keyword>
<feature type="transmembrane region" description="Helical" evidence="1">
    <location>
        <begin position="350"/>
        <end position="367"/>
    </location>
</feature>
<organism evidence="3 4">
    <name type="scientific">Roseisolibacter agri</name>
    <dbReference type="NCBI Taxonomy" id="2014610"/>
    <lineage>
        <taxon>Bacteria</taxon>
        <taxon>Pseudomonadati</taxon>
        <taxon>Gemmatimonadota</taxon>
        <taxon>Gemmatimonadia</taxon>
        <taxon>Gemmatimonadales</taxon>
        <taxon>Gemmatimonadaceae</taxon>
        <taxon>Roseisolibacter</taxon>
    </lineage>
</organism>
<sequence>MSASPGRPPYGDTGARLGAAVLAFVAAIVGAITLQPFRFAWPARLAIMGWDTGFDVIANVALFVPLGFLYALTRAARTATDAPRTQEATARARRLTLALALAHGALASLAIEVTQVFEPGRFPSPVDVVTNAMGALLGAWLHARASRQLGADTPLVGRLALELPVMGLLYVSLPLCTLAAVSAAAPDAPRLGGVAPRALALLLLAAFGGSLVGTVQRRQLGPAGALGKLAAVLVAAGWFLVGALPALATAPRTLLAGVALAGVAAWDLARRAPGVLPIERRFEAEALTLAAPFFAGYLLLLPLGDPPAGPDVWTRLGILRHVESLAAFTVGGYLLAEVWGRRELRYRHTAWRVAIAAAAAVTTLAVLRKDLGALPPSLLALTTHVFAAAYGGWLYHLQRAHVMALVTARRALAAAPIRRREARAA</sequence>
<dbReference type="EMBL" id="BRXS01000001">
    <property type="protein sequence ID" value="GLC23977.1"/>
    <property type="molecule type" value="Genomic_DNA"/>
</dbReference>
<feature type="domain" description="VanZ-like" evidence="2">
    <location>
        <begin position="32"/>
        <end position="141"/>
    </location>
</feature>
<evidence type="ECO:0000256" key="1">
    <source>
        <dbReference type="SAM" id="Phobius"/>
    </source>
</evidence>
<feature type="transmembrane region" description="Helical" evidence="1">
    <location>
        <begin position="227"/>
        <end position="248"/>
    </location>
</feature>
<feature type="transmembrane region" description="Helical" evidence="1">
    <location>
        <begin position="373"/>
        <end position="395"/>
    </location>
</feature>
<dbReference type="Pfam" id="PF04892">
    <property type="entry name" value="VanZ"/>
    <property type="match status" value="1"/>
</dbReference>
<dbReference type="RefSeq" id="WP_284348423.1">
    <property type="nucleotide sequence ID" value="NZ_BRXS01000001.1"/>
</dbReference>
<feature type="transmembrane region" description="Helical" evidence="1">
    <location>
        <begin position="163"/>
        <end position="185"/>
    </location>
</feature>
<feature type="transmembrane region" description="Helical" evidence="1">
    <location>
        <begin position="17"/>
        <end position="37"/>
    </location>
</feature>
<feature type="transmembrane region" description="Helical" evidence="1">
    <location>
        <begin position="318"/>
        <end position="338"/>
    </location>
</feature>